<keyword evidence="3" id="KW-0342">GTP-binding</keyword>
<evidence type="ECO:0000313" key="7">
    <source>
        <dbReference type="RefSeq" id="XP_026075218.1"/>
    </source>
</evidence>
<dbReference type="InterPro" id="IPR045058">
    <property type="entry name" value="GIMA/IAN/Toc"/>
</dbReference>
<dbReference type="Gene3D" id="3.40.50.300">
    <property type="entry name" value="P-loop containing nucleotide triphosphate hydrolases"/>
    <property type="match status" value="1"/>
</dbReference>
<reference evidence="7" key="1">
    <citation type="submission" date="2025-08" db="UniProtKB">
        <authorList>
            <consortium name="RefSeq"/>
        </authorList>
    </citation>
    <scope>IDENTIFICATION</scope>
    <source>
        <strain evidence="7">Wakin</strain>
        <tissue evidence="7">Muscle</tissue>
    </source>
</reference>
<dbReference type="OrthoDB" id="8954335at2759"/>
<dbReference type="InterPro" id="IPR027417">
    <property type="entry name" value="P-loop_NTPase"/>
</dbReference>
<proteinExistence type="inferred from homology"/>
<dbReference type="PANTHER" id="PTHR10903">
    <property type="entry name" value="GTPASE, IMAP FAMILY MEMBER-RELATED"/>
    <property type="match status" value="1"/>
</dbReference>
<evidence type="ECO:0000259" key="5">
    <source>
        <dbReference type="Pfam" id="PF04548"/>
    </source>
</evidence>
<feature type="domain" description="AIG1-type G" evidence="5">
    <location>
        <begin position="14"/>
        <end position="179"/>
    </location>
</feature>
<gene>
    <name evidence="7" type="primary">LOC113054108</name>
</gene>
<keyword evidence="6" id="KW-1185">Reference proteome</keyword>
<dbReference type="GO" id="GO:0005525">
    <property type="term" value="F:GTP binding"/>
    <property type="evidence" value="ECO:0007669"/>
    <property type="project" value="UniProtKB-KW"/>
</dbReference>
<dbReference type="InterPro" id="IPR006703">
    <property type="entry name" value="G_AIG1"/>
</dbReference>
<name>A0A6P6KSF7_CARAU</name>
<accession>A0A6P6KSF7</accession>
<dbReference type="Pfam" id="PF04548">
    <property type="entry name" value="AIG1"/>
    <property type="match status" value="1"/>
</dbReference>
<sequence>MYVQYVLCVSVSDLRIVLVGKNESENNRVGNLIFNKNVFGKKTPQPDVDTLTERVERRNITVINTTHLLNPELRLKEITQYVSRLCPPEPHVIILVLQLNDFSQKNRDILPSVLNCFGEHAMKCTMILTTDEETRSAEHTFENEYIQEISTECGGGCLQLTQNTKHSQILQRVDEIISQGVAKETQQVSSLHEEDRRKQRRRSRSGERPYQ</sequence>
<dbReference type="PANTHER" id="PTHR10903:SF170">
    <property type="entry name" value="GTPASE IMAP FAMILY MEMBER 7"/>
    <property type="match status" value="1"/>
</dbReference>
<dbReference type="KEGG" id="caua:113054108"/>
<dbReference type="RefSeq" id="XP_026075218.1">
    <property type="nucleotide sequence ID" value="XM_026219433.1"/>
</dbReference>
<protein>
    <submittedName>
        <fullName evidence="7">GTPase IMAP family member 2-like</fullName>
    </submittedName>
</protein>
<dbReference type="GeneID" id="113054108"/>
<evidence type="ECO:0000256" key="4">
    <source>
        <dbReference type="SAM" id="MobiDB-lite"/>
    </source>
</evidence>
<dbReference type="AlphaFoldDB" id="A0A6P6KSF7"/>
<evidence type="ECO:0000256" key="2">
    <source>
        <dbReference type="ARBA" id="ARBA00022741"/>
    </source>
</evidence>
<feature type="region of interest" description="Disordered" evidence="4">
    <location>
        <begin position="183"/>
        <end position="211"/>
    </location>
</feature>
<comment type="similarity">
    <text evidence="1">Belongs to the TRAFAC class TrmE-Era-EngA-EngB-Septin-like GTPase superfamily. AIG1/Toc34/Toc159-like paraseptin GTPase family. IAN subfamily.</text>
</comment>
<dbReference type="Proteomes" id="UP000515129">
    <property type="component" value="Chromosome 3"/>
</dbReference>
<organism evidence="6 7">
    <name type="scientific">Carassius auratus</name>
    <name type="common">Goldfish</name>
    <dbReference type="NCBI Taxonomy" id="7957"/>
    <lineage>
        <taxon>Eukaryota</taxon>
        <taxon>Metazoa</taxon>
        <taxon>Chordata</taxon>
        <taxon>Craniata</taxon>
        <taxon>Vertebrata</taxon>
        <taxon>Euteleostomi</taxon>
        <taxon>Actinopterygii</taxon>
        <taxon>Neopterygii</taxon>
        <taxon>Teleostei</taxon>
        <taxon>Ostariophysi</taxon>
        <taxon>Cypriniformes</taxon>
        <taxon>Cyprinidae</taxon>
        <taxon>Cyprininae</taxon>
        <taxon>Carassius</taxon>
    </lineage>
</organism>
<evidence type="ECO:0000313" key="6">
    <source>
        <dbReference type="Proteomes" id="UP000515129"/>
    </source>
</evidence>
<evidence type="ECO:0000256" key="3">
    <source>
        <dbReference type="ARBA" id="ARBA00023134"/>
    </source>
</evidence>
<keyword evidence="2" id="KW-0547">Nucleotide-binding</keyword>
<evidence type="ECO:0000256" key="1">
    <source>
        <dbReference type="ARBA" id="ARBA00008535"/>
    </source>
</evidence>